<feature type="binding site" evidence="7">
    <location>
        <position position="335"/>
    </location>
    <ligand>
        <name>substrate</name>
    </ligand>
</feature>
<evidence type="ECO:0000256" key="5">
    <source>
        <dbReference type="ARBA" id="ARBA00054899"/>
    </source>
</evidence>
<sequence>MTFQQQLRIPGPSPLPERVIRAAAKPMIDHRGPEFAELLADVTAGLKRVFETDNDLVMLTSSGSGGLESAVANLVSPGDKVVCCVCGNFGERFAGLADAFGCRVARLEAEWGQPIDPDDLSHVLSANPDAGVVFITHNETSTALTNNLPALSRVVREHGRLSVVDGVSSIASMPIEVDALGLDVAVSASQKGWMAAPGVAFVSISQRAWEFQSRARSPRYYFDWAEAKKQLVAGSTPFTPAISVIYGLQEGILMLEEEGLANVYARHRRLATATAAGLAELGFGLFAAEGYRSATVTGAVAMTGLDVAAFRTLLRERYGLVIAGGQGKMTGKMVRVGHLGFVNDGDVVQGLWAMENALDELDIAPADGRALAAAARHLAGEPAGAAV</sequence>
<comment type="similarity">
    <text evidence="2 9">Belongs to the class-V pyridoxal-phosphate-dependent aminotransferase family.</text>
</comment>
<gene>
    <name evidence="12" type="ORF">JF888_05790</name>
</gene>
<dbReference type="AlphaFoldDB" id="A0A934NBQ8"/>
<dbReference type="InterPro" id="IPR020578">
    <property type="entry name" value="Aminotrans_V_PyrdxlP_BS"/>
</dbReference>
<dbReference type="EMBL" id="JAEKNQ010000021">
    <property type="protein sequence ID" value="MBJ7602691.1"/>
    <property type="molecule type" value="Genomic_DNA"/>
</dbReference>
<dbReference type="FunFam" id="3.40.640.10:FF:000054">
    <property type="entry name" value="Serine--glyoxylate aminotransferase"/>
    <property type="match status" value="1"/>
</dbReference>
<reference evidence="12 13" key="1">
    <citation type="submission" date="2020-10" db="EMBL/GenBank/DDBJ databases">
        <title>Ca. Dormibacterota MAGs.</title>
        <authorList>
            <person name="Montgomery K."/>
        </authorList>
    </citation>
    <scope>NUCLEOTIDE SEQUENCE [LARGE SCALE GENOMIC DNA]</scope>
    <source>
        <strain evidence="12">SC8811_S16_3</strain>
    </source>
</reference>
<dbReference type="GO" id="GO:0019265">
    <property type="term" value="P:glycine biosynthetic process, by transamination of glyoxylate"/>
    <property type="evidence" value="ECO:0007669"/>
    <property type="project" value="TreeGrafter"/>
</dbReference>
<keyword evidence="12" id="KW-0032">Aminotransferase</keyword>
<evidence type="ECO:0000256" key="4">
    <source>
        <dbReference type="ARBA" id="ARBA00022898"/>
    </source>
</evidence>
<dbReference type="PROSITE" id="PS00595">
    <property type="entry name" value="AA_TRANSFER_CLASS_5"/>
    <property type="match status" value="1"/>
</dbReference>
<dbReference type="Gene3D" id="3.90.1150.10">
    <property type="entry name" value="Aspartate Aminotransferase, domain 1"/>
    <property type="match status" value="1"/>
</dbReference>
<keyword evidence="12" id="KW-0808">Transferase</keyword>
<dbReference type="InterPro" id="IPR015421">
    <property type="entry name" value="PyrdxlP-dep_Trfase_major"/>
</dbReference>
<evidence type="ECO:0000256" key="6">
    <source>
        <dbReference type="ARBA" id="ARBA00079151"/>
    </source>
</evidence>
<comment type="cofactor">
    <cofactor evidence="1 8 10">
        <name>pyridoxal 5'-phosphate</name>
        <dbReference type="ChEBI" id="CHEBI:597326"/>
    </cofactor>
</comment>
<evidence type="ECO:0000256" key="2">
    <source>
        <dbReference type="ARBA" id="ARBA00009236"/>
    </source>
</evidence>
<feature type="modified residue" description="N6-(pyridoxal phosphate)lysine" evidence="8">
    <location>
        <position position="191"/>
    </location>
</feature>
<evidence type="ECO:0000256" key="9">
    <source>
        <dbReference type="RuleBase" id="RU004075"/>
    </source>
</evidence>
<evidence type="ECO:0000256" key="8">
    <source>
        <dbReference type="PIRSR" id="PIRSR000524-50"/>
    </source>
</evidence>
<dbReference type="InterPro" id="IPR015424">
    <property type="entry name" value="PyrdxlP-dep_Trfase"/>
</dbReference>
<comment type="caution">
    <text evidence="12">The sequence shown here is derived from an EMBL/GenBank/DDBJ whole genome shotgun (WGS) entry which is preliminary data.</text>
</comment>
<dbReference type="RefSeq" id="WP_338177446.1">
    <property type="nucleotide sequence ID" value="NZ_JAEKNQ010000021.1"/>
</dbReference>
<dbReference type="Pfam" id="PF00266">
    <property type="entry name" value="Aminotran_5"/>
    <property type="match status" value="1"/>
</dbReference>
<protein>
    <recommendedName>
        <fullName evidence="6">Tritium exchange subunit</fullName>
    </recommendedName>
</protein>
<dbReference type="GO" id="GO:0004760">
    <property type="term" value="F:L-serine-pyruvate transaminase activity"/>
    <property type="evidence" value="ECO:0007669"/>
    <property type="project" value="TreeGrafter"/>
</dbReference>
<evidence type="ECO:0000256" key="1">
    <source>
        <dbReference type="ARBA" id="ARBA00001933"/>
    </source>
</evidence>
<dbReference type="PIRSF" id="PIRSF000524">
    <property type="entry name" value="SPT"/>
    <property type="match status" value="1"/>
</dbReference>
<dbReference type="InterPro" id="IPR024169">
    <property type="entry name" value="SP_NH2Trfase/AEP_transaminase"/>
</dbReference>
<dbReference type="GO" id="GO:0008453">
    <property type="term" value="F:alanine-glyoxylate transaminase activity"/>
    <property type="evidence" value="ECO:0007669"/>
    <property type="project" value="TreeGrafter"/>
</dbReference>
<evidence type="ECO:0000256" key="3">
    <source>
        <dbReference type="ARBA" id="ARBA00011771"/>
    </source>
</evidence>
<evidence type="ECO:0000313" key="13">
    <source>
        <dbReference type="Proteomes" id="UP000620075"/>
    </source>
</evidence>
<feature type="domain" description="Aminotransferase class V" evidence="11">
    <location>
        <begin position="24"/>
        <end position="326"/>
    </location>
</feature>
<name>A0A934NBQ8_9BACT</name>
<comment type="function">
    <text evidence="5">Soluble hydrogenase catalyzes both production and consumption of hydrogen from suitable artificial electron donors or acceptors. This subunit catalyzes the tritium-exchange activity.</text>
</comment>
<dbReference type="InterPro" id="IPR000192">
    <property type="entry name" value="Aminotrans_V_dom"/>
</dbReference>
<keyword evidence="4 8" id="KW-0663">Pyridoxal phosphate</keyword>
<evidence type="ECO:0000256" key="10">
    <source>
        <dbReference type="RuleBase" id="RU004504"/>
    </source>
</evidence>
<proteinExistence type="inferred from homology"/>
<organism evidence="12 13">
    <name type="scientific">Candidatus Dormiibacter inghamiae</name>
    <dbReference type="NCBI Taxonomy" id="3127013"/>
    <lineage>
        <taxon>Bacteria</taxon>
        <taxon>Bacillati</taxon>
        <taxon>Candidatus Dormiibacterota</taxon>
        <taxon>Candidatus Dormibacteria</taxon>
        <taxon>Candidatus Dormibacterales</taxon>
        <taxon>Candidatus Dormibacteraceae</taxon>
        <taxon>Candidatus Dormiibacter</taxon>
    </lineage>
</organism>
<comment type="subunit">
    <text evidence="3">Heterodimer of a large and a small subunit.</text>
</comment>
<dbReference type="Gene3D" id="3.40.640.10">
    <property type="entry name" value="Type I PLP-dependent aspartate aminotransferase-like (Major domain)"/>
    <property type="match status" value="1"/>
</dbReference>
<dbReference type="InterPro" id="IPR015422">
    <property type="entry name" value="PyrdxlP-dep_Trfase_small"/>
</dbReference>
<dbReference type="Proteomes" id="UP000620075">
    <property type="component" value="Unassembled WGS sequence"/>
</dbReference>
<accession>A0A934NBQ8</accession>
<dbReference type="PANTHER" id="PTHR21152">
    <property type="entry name" value="AMINOTRANSFERASE CLASS V"/>
    <property type="match status" value="1"/>
</dbReference>
<dbReference type="SUPFAM" id="SSF53383">
    <property type="entry name" value="PLP-dependent transferases"/>
    <property type="match status" value="1"/>
</dbReference>
<evidence type="ECO:0000313" key="12">
    <source>
        <dbReference type="EMBL" id="MBJ7602691.1"/>
    </source>
</evidence>
<dbReference type="PANTHER" id="PTHR21152:SF40">
    <property type="entry name" value="ALANINE--GLYOXYLATE AMINOTRANSFERASE"/>
    <property type="match status" value="1"/>
</dbReference>
<evidence type="ECO:0000256" key="7">
    <source>
        <dbReference type="PIRSR" id="PIRSR000524-1"/>
    </source>
</evidence>
<evidence type="ECO:0000259" key="11">
    <source>
        <dbReference type="Pfam" id="PF00266"/>
    </source>
</evidence>